<dbReference type="InterPro" id="IPR001781">
    <property type="entry name" value="Znf_LIM"/>
</dbReference>
<gene>
    <name evidence="7" type="ORF">PFISCL1PPCAC_7953</name>
</gene>
<dbReference type="InterPro" id="IPR036188">
    <property type="entry name" value="FAD/NAD-bd_sf"/>
</dbReference>
<evidence type="ECO:0000313" key="8">
    <source>
        <dbReference type="Proteomes" id="UP001432322"/>
    </source>
</evidence>
<proteinExistence type="predicted"/>
<dbReference type="Gene3D" id="2.10.110.10">
    <property type="entry name" value="Cysteine Rich Protein"/>
    <property type="match status" value="1"/>
</dbReference>
<name>A0AAV5VD41_9BILA</name>
<dbReference type="Gene3D" id="3.50.50.60">
    <property type="entry name" value="FAD/NAD(P)-binding domain"/>
    <property type="match status" value="1"/>
</dbReference>
<dbReference type="InterPro" id="IPR036872">
    <property type="entry name" value="CH_dom_sf"/>
</dbReference>
<evidence type="ECO:0000256" key="4">
    <source>
        <dbReference type="PROSITE-ProRule" id="PRU00125"/>
    </source>
</evidence>
<feature type="region of interest" description="Disordered" evidence="5">
    <location>
        <begin position="787"/>
        <end position="856"/>
    </location>
</feature>
<evidence type="ECO:0000256" key="5">
    <source>
        <dbReference type="SAM" id="MobiDB-lite"/>
    </source>
</evidence>
<keyword evidence="8" id="KW-1185">Reference proteome</keyword>
<keyword evidence="1 4" id="KW-0479">Metal-binding</keyword>
<evidence type="ECO:0000256" key="2">
    <source>
        <dbReference type="ARBA" id="ARBA00022833"/>
    </source>
</evidence>
<reference evidence="7" key="1">
    <citation type="submission" date="2023-10" db="EMBL/GenBank/DDBJ databases">
        <title>Genome assembly of Pristionchus species.</title>
        <authorList>
            <person name="Yoshida K."/>
            <person name="Sommer R.J."/>
        </authorList>
    </citation>
    <scope>NUCLEOTIDE SEQUENCE</scope>
    <source>
        <strain evidence="7">RS5133</strain>
    </source>
</reference>
<evidence type="ECO:0000259" key="6">
    <source>
        <dbReference type="PROSITE" id="PS50023"/>
    </source>
</evidence>
<feature type="compositionally biased region" description="Acidic residues" evidence="5">
    <location>
        <begin position="807"/>
        <end position="856"/>
    </location>
</feature>
<dbReference type="Pfam" id="PF25413">
    <property type="entry name" value="Rossman_Mical"/>
    <property type="match status" value="1"/>
</dbReference>
<feature type="region of interest" description="Disordered" evidence="5">
    <location>
        <begin position="502"/>
        <end position="530"/>
    </location>
</feature>
<dbReference type="SMART" id="SM00132">
    <property type="entry name" value="LIM"/>
    <property type="match status" value="1"/>
</dbReference>
<feature type="non-terminal residue" evidence="7">
    <location>
        <position position="1"/>
    </location>
</feature>
<dbReference type="AlphaFoldDB" id="A0AAV5VD41"/>
<feature type="non-terminal residue" evidence="7">
    <location>
        <position position="856"/>
    </location>
</feature>
<dbReference type="EMBL" id="BTSY01000002">
    <property type="protein sequence ID" value="GMT16656.1"/>
    <property type="molecule type" value="Genomic_DNA"/>
</dbReference>
<keyword evidence="3 4" id="KW-0440">LIM domain</keyword>
<feature type="region of interest" description="Disordered" evidence="5">
    <location>
        <begin position="420"/>
        <end position="458"/>
    </location>
</feature>
<keyword evidence="2 4" id="KW-0862">Zinc</keyword>
<feature type="domain" description="LIM zinc-binding" evidence="6">
    <location>
        <begin position="559"/>
        <end position="626"/>
    </location>
</feature>
<dbReference type="Proteomes" id="UP001432322">
    <property type="component" value="Unassembled WGS sequence"/>
</dbReference>
<protein>
    <recommendedName>
        <fullName evidence="6">LIM zinc-binding domain-containing protein</fullName>
    </recommendedName>
</protein>
<accession>A0AAV5VD41</accession>
<dbReference type="CDD" id="cd09358">
    <property type="entry name" value="LIM_Mical_like"/>
    <property type="match status" value="1"/>
</dbReference>
<dbReference type="PROSITE" id="PS50023">
    <property type="entry name" value="LIM_DOMAIN_2"/>
    <property type="match status" value="1"/>
</dbReference>
<comment type="caution">
    <text evidence="7">The sequence shown here is derived from an EMBL/GenBank/DDBJ whole genome shotgun (WGS) entry which is preliminary data.</text>
</comment>
<evidence type="ECO:0000256" key="1">
    <source>
        <dbReference type="ARBA" id="ARBA00022723"/>
    </source>
</evidence>
<dbReference type="SUPFAM" id="SSF47576">
    <property type="entry name" value="Calponin-homology domain, CH-domain"/>
    <property type="match status" value="1"/>
</dbReference>
<dbReference type="Gene3D" id="1.10.418.10">
    <property type="entry name" value="Calponin-like domain"/>
    <property type="match status" value="1"/>
</dbReference>
<dbReference type="SUPFAM" id="SSF57716">
    <property type="entry name" value="Glucocorticoid receptor-like (DNA-binding domain)"/>
    <property type="match status" value="1"/>
</dbReference>
<evidence type="ECO:0000313" key="7">
    <source>
        <dbReference type="EMBL" id="GMT16656.1"/>
    </source>
</evidence>
<dbReference type="InterPro" id="IPR057494">
    <property type="entry name" value="Rossman_Mical"/>
</dbReference>
<sequence length="856" mass="95631">DCEDVSSLLAASNVDDAALCRFAAAAADFATKSKLPTLDFALNQRSRPDVAMFDFTSLFSAKCSVRMVRKAGRSLLMAIVGDSLHEPFWPTGSGCARGFLGVWDTAWLIRQLAVSGRDEMELIAERESVYRLLAQVTKDNMHKNMSKYTIDPRTRYISLDLNMRAEDVRMLVWGDEGECATLGAHCQSRALAHLLSCHRFALHTLAPYKMKMNNLTSCWRDGRGLGALLAKFLPDALEYLQLLAMDGEQSRIERCLSIIADRLGLTTPRGEWKTLADDVLMAFVANVLTVIRSDADRARRAITPKAMSLKRRSERPPVDASRARKAAPIERLAQDVMACYEGRSGGGGKMVEGNENLATPSRLADRTALVPPMRSYTKRPLVERLNPELVLKVEQIVTGERVKEEERQFYKEREAAQEKAAQRMSREELTKMGEKMAAVDRGDDRERRRENMSGQEEKLMRARVADVRREAEGGFTRKEEMEKYKNVDESLRRSGQRLKQKELAGLPSIRAKPSLPPSPPKKTMTVESAENGEVRMRKLETPSSARRLASLSMVEPAKNACAYCSKAVYLAERVVVEGLTLHRACFKCAFCSQALRLGECTVERLLDQHKNFRMFCKTHARLPLREKLAKIERSERRERGGVMEKASSVDNVDAHATPSLQESTPMSPRRHTVAVDAAVTPTIVQRDKRGGEGEKGLSTRGSSTSLFFFPSDAATGGSSMTSSLCNVTSSSNSSLHPSTATARDGRTTITIGEEDSEVPCPLRVVSASLTEMPTSRSLLLMEEKREEDEYATLERSMTRKLSPSTSMDEEDEEEIEEEEEESGELDLLDTAMDEGDDVEMEEEEEEEELGEEEMEE</sequence>
<evidence type="ECO:0000256" key="3">
    <source>
        <dbReference type="ARBA" id="ARBA00023038"/>
    </source>
</evidence>
<dbReference type="GO" id="GO:0046872">
    <property type="term" value="F:metal ion binding"/>
    <property type="evidence" value="ECO:0007669"/>
    <property type="project" value="UniProtKB-KW"/>
</dbReference>
<organism evidence="7 8">
    <name type="scientific">Pristionchus fissidentatus</name>
    <dbReference type="NCBI Taxonomy" id="1538716"/>
    <lineage>
        <taxon>Eukaryota</taxon>
        <taxon>Metazoa</taxon>
        <taxon>Ecdysozoa</taxon>
        <taxon>Nematoda</taxon>
        <taxon>Chromadorea</taxon>
        <taxon>Rhabditida</taxon>
        <taxon>Rhabditina</taxon>
        <taxon>Diplogasteromorpha</taxon>
        <taxon>Diplogasteroidea</taxon>
        <taxon>Neodiplogasteridae</taxon>
        <taxon>Pristionchus</taxon>
    </lineage>
</organism>